<evidence type="ECO:0000313" key="3">
    <source>
        <dbReference type="EMBL" id="QCE14441.1"/>
    </source>
</evidence>
<accession>A0A4D6NNC5</accession>
<dbReference type="OrthoDB" id="1739873at2759"/>
<evidence type="ECO:0000256" key="2">
    <source>
        <dbReference type="SAM" id="Phobius"/>
    </source>
</evidence>
<gene>
    <name evidence="3" type="ORF">DEO72_LG11g1441</name>
</gene>
<proteinExistence type="predicted"/>
<sequence>MFNLRQESPSPLEPSKNVTRIKDVSVREILQERREAIERGKLKGRRLFQSTTFEGESSHREERSMSFCNSDDESNESEGVHGYCTHDELCSLSSSSSSCLVGDDDNDNKDNDNKVMDKLIHCMATAEDSASATYRNRRTRYAVLLGGVTVILIMIAMFMCLAKNLGGDDCDMILVPT</sequence>
<keyword evidence="2" id="KW-0812">Transmembrane</keyword>
<organism evidence="3 4">
    <name type="scientific">Vigna unguiculata</name>
    <name type="common">Cowpea</name>
    <dbReference type="NCBI Taxonomy" id="3917"/>
    <lineage>
        <taxon>Eukaryota</taxon>
        <taxon>Viridiplantae</taxon>
        <taxon>Streptophyta</taxon>
        <taxon>Embryophyta</taxon>
        <taxon>Tracheophyta</taxon>
        <taxon>Spermatophyta</taxon>
        <taxon>Magnoliopsida</taxon>
        <taxon>eudicotyledons</taxon>
        <taxon>Gunneridae</taxon>
        <taxon>Pentapetalae</taxon>
        <taxon>rosids</taxon>
        <taxon>fabids</taxon>
        <taxon>Fabales</taxon>
        <taxon>Fabaceae</taxon>
        <taxon>Papilionoideae</taxon>
        <taxon>50 kb inversion clade</taxon>
        <taxon>NPAAA clade</taxon>
        <taxon>indigoferoid/millettioid clade</taxon>
        <taxon>Phaseoleae</taxon>
        <taxon>Vigna</taxon>
    </lineage>
</organism>
<dbReference type="AlphaFoldDB" id="A0A4D6NNC5"/>
<keyword evidence="2" id="KW-0472">Membrane</keyword>
<evidence type="ECO:0000256" key="1">
    <source>
        <dbReference type="SAM" id="MobiDB-lite"/>
    </source>
</evidence>
<feature type="region of interest" description="Disordered" evidence="1">
    <location>
        <begin position="48"/>
        <end position="80"/>
    </location>
</feature>
<dbReference type="Gramene" id="Vigun09g104550.1.v1.2">
    <property type="protein sequence ID" value="Vigun09g104550.1.v1.2.CDS.1"/>
    <property type="gene ID" value="Vigun09g104550.v1.2"/>
</dbReference>
<name>A0A4D6NNC5_VIGUN</name>
<dbReference type="Proteomes" id="UP000501690">
    <property type="component" value="Linkage Group LG11"/>
</dbReference>
<keyword evidence="4" id="KW-1185">Reference proteome</keyword>
<dbReference type="EMBL" id="CP039355">
    <property type="protein sequence ID" value="QCE14441.1"/>
    <property type="molecule type" value="Genomic_DNA"/>
</dbReference>
<keyword evidence="2" id="KW-1133">Transmembrane helix</keyword>
<protein>
    <submittedName>
        <fullName evidence="3">Uncharacterized protein</fullName>
    </submittedName>
</protein>
<reference evidence="3 4" key="1">
    <citation type="submission" date="2019-04" db="EMBL/GenBank/DDBJ databases">
        <title>An improved genome assembly and genetic linkage map for asparagus bean, Vigna unguiculata ssp. sesquipedialis.</title>
        <authorList>
            <person name="Xia Q."/>
            <person name="Zhang R."/>
            <person name="Dong Y."/>
        </authorList>
    </citation>
    <scope>NUCLEOTIDE SEQUENCE [LARGE SCALE GENOMIC DNA]</scope>
    <source>
        <tissue evidence="3">Leaf</tissue>
    </source>
</reference>
<evidence type="ECO:0000313" key="4">
    <source>
        <dbReference type="Proteomes" id="UP000501690"/>
    </source>
</evidence>
<feature type="transmembrane region" description="Helical" evidence="2">
    <location>
        <begin position="141"/>
        <end position="159"/>
    </location>
</feature>